<dbReference type="EMBL" id="UINC01070604">
    <property type="protein sequence ID" value="SVC04881.1"/>
    <property type="molecule type" value="Genomic_DNA"/>
</dbReference>
<accession>A0A382J223</accession>
<dbReference type="AlphaFoldDB" id="A0A382J223"/>
<proteinExistence type="predicted"/>
<protein>
    <submittedName>
        <fullName evidence="1">Uncharacterized protein</fullName>
    </submittedName>
</protein>
<dbReference type="Gene3D" id="2.60.40.10">
    <property type="entry name" value="Immunoglobulins"/>
    <property type="match status" value="1"/>
</dbReference>
<name>A0A382J223_9ZZZZ</name>
<sequence length="352" mass="38357">PEKIRIASSERLVGNGFNPNEVLQLFLNDTMLESITTDQNGNFITKLNIPTTAKIGINDFQIKRQDGVYESTKLKINDSLNRFYETEHRFGITTIPETVKLEDTLNISGTAKAQSGVILSFKAGNVLENKHVVVADTAGKWIYDKTIGSDILVGVKSIIIENDQKRILKNITVTSDFVFQMTSLSNQYDIGDTVTITGTAEANQKLILTIKDPKSDTILFDTIQADGSGKFEYKFPVTSTFTSGTYAAIVKTLNNNSEAAIFGIGSAPTDKIVVLLDQLNFQTTADLTLRVVGPSSSTLNVRIIDSGDNIKVTDTLTTNSAGNGQITLDLNGYKSGVYRAVVSYTSIEDIAK</sequence>
<dbReference type="InterPro" id="IPR013783">
    <property type="entry name" value="Ig-like_fold"/>
</dbReference>
<gene>
    <name evidence="1" type="ORF">METZ01_LOCUS257735</name>
</gene>
<reference evidence="1" key="1">
    <citation type="submission" date="2018-05" db="EMBL/GenBank/DDBJ databases">
        <authorList>
            <person name="Lanie J.A."/>
            <person name="Ng W.-L."/>
            <person name="Kazmierczak K.M."/>
            <person name="Andrzejewski T.M."/>
            <person name="Davidsen T.M."/>
            <person name="Wayne K.J."/>
            <person name="Tettelin H."/>
            <person name="Glass J.I."/>
            <person name="Rusch D."/>
            <person name="Podicherti R."/>
            <person name="Tsui H.-C.T."/>
            <person name="Winkler M.E."/>
        </authorList>
    </citation>
    <scope>NUCLEOTIDE SEQUENCE</scope>
</reference>
<evidence type="ECO:0000313" key="1">
    <source>
        <dbReference type="EMBL" id="SVC04881.1"/>
    </source>
</evidence>
<feature type="non-terminal residue" evidence="1">
    <location>
        <position position="352"/>
    </location>
</feature>
<organism evidence="1">
    <name type="scientific">marine metagenome</name>
    <dbReference type="NCBI Taxonomy" id="408172"/>
    <lineage>
        <taxon>unclassified sequences</taxon>
        <taxon>metagenomes</taxon>
        <taxon>ecological metagenomes</taxon>
    </lineage>
</organism>
<feature type="non-terminal residue" evidence="1">
    <location>
        <position position="1"/>
    </location>
</feature>